<proteinExistence type="predicted"/>
<dbReference type="PROSITE" id="PS51257">
    <property type="entry name" value="PROKAR_LIPOPROTEIN"/>
    <property type="match status" value="1"/>
</dbReference>
<dbReference type="AlphaFoldDB" id="A0A921K3Z0"/>
<evidence type="ECO:0000313" key="3">
    <source>
        <dbReference type="EMBL" id="HJF08948.1"/>
    </source>
</evidence>
<evidence type="ECO:0008006" key="5">
    <source>
        <dbReference type="Google" id="ProtNLM"/>
    </source>
</evidence>
<feature type="chain" id="PRO_5037356060" description="Glycosyl hydrolase family 32" evidence="2">
    <location>
        <begin position="21"/>
        <end position="572"/>
    </location>
</feature>
<comment type="caution">
    <text evidence="3">The sequence shown here is derived from an EMBL/GenBank/DDBJ whole genome shotgun (WGS) entry which is preliminary data.</text>
</comment>
<dbReference type="Gene3D" id="2.115.10.20">
    <property type="entry name" value="Glycosyl hydrolase domain, family 43"/>
    <property type="match status" value="1"/>
</dbReference>
<protein>
    <recommendedName>
        <fullName evidence="5">Glycosyl hydrolase family 32</fullName>
    </recommendedName>
</protein>
<evidence type="ECO:0000256" key="2">
    <source>
        <dbReference type="SAM" id="SignalP"/>
    </source>
</evidence>
<feature type="compositionally biased region" description="Low complexity" evidence="1">
    <location>
        <begin position="20"/>
        <end position="29"/>
    </location>
</feature>
<evidence type="ECO:0000313" key="4">
    <source>
        <dbReference type="Proteomes" id="UP000718012"/>
    </source>
</evidence>
<sequence>MKLFKYLCFVVATAVAYSCSDDTPSNTDPETPENPTPGEPEEPDVPSDPKLLYNGIKLPDAWPPVRSYTSDIEKGMSPFYLETKPEVINISVGRQFFVDDFLIKSTTLKRVYHYPELYAGNPVLKADKAWEMTGTKGASFAAPFSDGVWYDESEQKFKMWYMGGGGSYSVNGAGVMCYAESTDGINWTKPELSIVKGTNIVDYNSDRDASVVWIDKQEENSSKRYKMFLVERVDSKWRYTYKTSADGKTWRETANSKDIADRSTVYKNPFRNNWVFSMRHNVRINASKLVRARDYNENEDPVAGTKNAEAKLSAFWFGPWPNELHHPSYPDVDPAIYNLDATPYESLMLGFFSVWAGPENDVCASDNVIKRNQVMVGYSRDGYSWYREDMNPFIPVSENTAAWNAGNVQSVAGSPLIVNDKLYFYVSGRRLDNGNEITTTGLATLRRDGFASMTGSGELTTNKLQFDGKYFFVNAKITGSLKVELLNENGEVISGFSKDDCNPITGDSTKKLVTWSSNQSLEAIQGKNIIVKFYLDGGDLYSFWISTDESGTSKGYTGGGGPGFNVNGQDKK</sequence>
<dbReference type="InterPro" id="IPR023296">
    <property type="entry name" value="Glyco_hydro_beta-prop_sf"/>
</dbReference>
<name>A0A921K3Z0_9BACT</name>
<accession>A0A921K3Z0</accession>
<keyword evidence="2" id="KW-0732">Signal</keyword>
<organism evidence="3 4">
    <name type="scientific">Phocaeicola coprocola</name>
    <dbReference type="NCBI Taxonomy" id="310298"/>
    <lineage>
        <taxon>Bacteria</taxon>
        <taxon>Pseudomonadati</taxon>
        <taxon>Bacteroidota</taxon>
        <taxon>Bacteroidia</taxon>
        <taxon>Bacteroidales</taxon>
        <taxon>Bacteroidaceae</taxon>
        <taxon>Phocaeicola</taxon>
    </lineage>
</organism>
<evidence type="ECO:0000256" key="1">
    <source>
        <dbReference type="SAM" id="MobiDB-lite"/>
    </source>
</evidence>
<reference evidence="3" key="1">
    <citation type="journal article" date="2021" name="PeerJ">
        <title>Extensive microbial diversity within the chicken gut microbiome revealed by metagenomics and culture.</title>
        <authorList>
            <person name="Gilroy R."/>
            <person name="Ravi A."/>
            <person name="Getino M."/>
            <person name="Pursley I."/>
            <person name="Horton D.L."/>
            <person name="Alikhan N.F."/>
            <person name="Baker D."/>
            <person name="Gharbi K."/>
            <person name="Hall N."/>
            <person name="Watson M."/>
            <person name="Adriaenssens E.M."/>
            <person name="Foster-Nyarko E."/>
            <person name="Jarju S."/>
            <person name="Secka A."/>
            <person name="Antonio M."/>
            <person name="Oren A."/>
            <person name="Chaudhuri R.R."/>
            <person name="La Ragione R."/>
            <person name="Hildebrand F."/>
            <person name="Pallen M.J."/>
        </authorList>
    </citation>
    <scope>NUCLEOTIDE SEQUENCE</scope>
    <source>
        <strain evidence="3">CHK165-8395</strain>
    </source>
</reference>
<feature type="signal peptide" evidence="2">
    <location>
        <begin position="1"/>
        <end position="20"/>
    </location>
</feature>
<feature type="region of interest" description="Disordered" evidence="1">
    <location>
        <begin position="20"/>
        <end position="50"/>
    </location>
</feature>
<gene>
    <name evidence="3" type="ORF">K8U81_12330</name>
</gene>
<reference evidence="3" key="2">
    <citation type="submission" date="2021-09" db="EMBL/GenBank/DDBJ databases">
        <authorList>
            <person name="Gilroy R."/>
        </authorList>
    </citation>
    <scope>NUCLEOTIDE SEQUENCE</scope>
    <source>
        <strain evidence="3">CHK165-8395</strain>
    </source>
</reference>
<dbReference type="EMBL" id="DYXD01000264">
    <property type="protein sequence ID" value="HJF08948.1"/>
    <property type="molecule type" value="Genomic_DNA"/>
</dbReference>
<dbReference type="Proteomes" id="UP000718012">
    <property type="component" value="Unassembled WGS sequence"/>
</dbReference>
<dbReference type="SUPFAM" id="SSF75005">
    <property type="entry name" value="Arabinanase/levansucrase/invertase"/>
    <property type="match status" value="1"/>
</dbReference>